<dbReference type="PRINTS" id="PR00508">
    <property type="entry name" value="S21N4MTFRASE"/>
</dbReference>
<dbReference type="PROSITE" id="PS00092">
    <property type="entry name" value="N6_MTASE"/>
    <property type="match status" value="1"/>
</dbReference>
<evidence type="ECO:0000313" key="7">
    <source>
        <dbReference type="Proteomes" id="UP001165580"/>
    </source>
</evidence>
<comment type="caution">
    <text evidence="6">The sequence shown here is derived from an EMBL/GenBank/DDBJ whole genome shotgun (WGS) entry which is preliminary data.</text>
</comment>
<evidence type="ECO:0000256" key="3">
    <source>
        <dbReference type="ARBA" id="ARBA00022679"/>
    </source>
</evidence>
<keyword evidence="2" id="KW-0489">Methyltransferase</keyword>
<sequence length="333" mass="36703">MPVAGSPLDDFDDDARGEGLVIQGDNLPLIGAFADGSFTLIYLDPPFNTGRSQARRTTTVKRVPLPSASVGHPDVAVAADTPAAATGAPPAEPAPVAEVEPVPGRYAGFKGRLYDRIKGDLLQYDDRFDDYWSFLEPRLVEAWRLLADDGTLYLHLDYREAHYAKVLLDALFGRECFLNEIIWAYDYGAKSKNRWPTKHDTILVYVKNPATYYFDSETVDREPYMAPGLVTPERAARGKLPTDVWWHTIVSPTGREKTGYPTQKPEGVLRRIVQASSREGDWVLDFFAGSGTTGAVAAALGRNYVLVDQNEAAIDVIRRRLPGARFEAGTAAP</sequence>
<organism evidence="6 7">
    <name type="scientific">Herbiconiux gentiana</name>
    <dbReference type="NCBI Taxonomy" id="2970912"/>
    <lineage>
        <taxon>Bacteria</taxon>
        <taxon>Bacillati</taxon>
        <taxon>Actinomycetota</taxon>
        <taxon>Actinomycetes</taxon>
        <taxon>Micrococcales</taxon>
        <taxon>Microbacteriaceae</taxon>
        <taxon>Herbiconiux</taxon>
    </lineage>
</organism>
<evidence type="ECO:0000313" key="6">
    <source>
        <dbReference type="EMBL" id="MCS5716027.1"/>
    </source>
</evidence>
<dbReference type="SUPFAM" id="SSF53335">
    <property type="entry name" value="S-adenosyl-L-methionine-dependent methyltransferases"/>
    <property type="match status" value="1"/>
</dbReference>
<keyword evidence="3" id="KW-0808">Transferase</keyword>
<evidence type="ECO:0000259" key="5">
    <source>
        <dbReference type="Pfam" id="PF01555"/>
    </source>
</evidence>
<gene>
    <name evidence="6" type="ORF">NVV95_15895</name>
</gene>
<dbReference type="EC" id="2.1.1.-" evidence="4"/>
<proteinExistence type="inferred from homology"/>
<accession>A0ABT2GKA0</accession>
<dbReference type="Proteomes" id="UP001165580">
    <property type="component" value="Unassembled WGS sequence"/>
</dbReference>
<dbReference type="EMBL" id="JANTEZ010000007">
    <property type="protein sequence ID" value="MCS5716027.1"/>
    <property type="molecule type" value="Genomic_DNA"/>
</dbReference>
<evidence type="ECO:0000256" key="4">
    <source>
        <dbReference type="RuleBase" id="RU362026"/>
    </source>
</evidence>
<dbReference type="InterPro" id="IPR002941">
    <property type="entry name" value="DNA_methylase_N4/N6"/>
</dbReference>
<evidence type="ECO:0000256" key="2">
    <source>
        <dbReference type="ARBA" id="ARBA00022603"/>
    </source>
</evidence>
<keyword evidence="7" id="KW-1185">Reference proteome</keyword>
<protein>
    <recommendedName>
        <fullName evidence="4">Methyltransferase</fullName>
        <ecNumber evidence="4">2.1.1.-</ecNumber>
    </recommendedName>
</protein>
<dbReference type="RefSeq" id="WP_259487526.1">
    <property type="nucleotide sequence ID" value="NZ_JANTEZ010000007.1"/>
</dbReference>
<evidence type="ECO:0000256" key="1">
    <source>
        <dbReference type="ARBA" id="ARBA00006594"/>
    </source>
</evidence>
<dbReference type="Pfam" id="PF01555">
    <property type="entry name" value="N6_N4_Mtase"/>
    <property type="match status" value="1"/>
</dbReference>
<name>A0ABT2GKA0_9MICO</name>
<reference evidence="6" key="1">
    <citation type="submission" date="2022-08" db="EMBL/GenBank/DDBJ databases">
        <authorList>
            <person name="Deng Y."/>
            <person name="Han X.-F."/>
            <person name="Zhang Y.-Q."/>
        </authorList>
    </citation>
    <scope>NUCLEOTIDE SEQUENCE</scope>
    <source>
        <strain evidence="6">CPCC 205716</strain>
    </source>
</reference>
<dbReference type="Gene3D" id="3.40.50.150">
    <property type="entry name" value="Vaccinia Virus protein VP39"/>
    <property type="match status" value="1"/>
</dbReference>
<dbReference type="InterPro" id="IPR001091">
    <property type="entry name" value="RM_Methyltransferase"/>
</dbReference>
<dbReference type="InterPro" id="IPR002052">
    <property type="entry name" value="DNA_methylase_N6_adenine_CS"/>
</dbReference>
<feature type="domain" description="DNA methylase N-4/N-6" evidence="5">
    <location>
        <begin position="39"/>
        <end position="317"/>
    </location>
</feature>
<comment type="similarity">
    <text evidence="1 4">Belongs to the N(4)/N(6)-methyltransferase family.</text>
</comment>
<dbReference type="InterPro" id="IPR029063">
    <property type="entry name" value="SAM-dependent_MTases_sf"/>
</dbReference>